<dbReference type="PROSITE" id="PS50005">
    <property type="entry name" value="TPR"/>
    <property type="match status" value="2"/>
</dbReference>
<dbReference type="Gene3D" id="1.25.40.10">
    <property type="entry name" value="Tetratricopeptide repeat domain"/>
    <property type="match status" value="3"/>
</dbReference>
<organism evidence="5 6">
    <name type="scientific">Clostridium gallinarum</name>
    <dbReference type="NCBI Taxonomy" id="2762246"/>
    <lineage>
        <taxon>Bacteria</taxon>
        <taxon>Bacillati</taxon>
        <taxon>Bacillota</taxon>
        <taxon>Clostridia</taxon>
        <taxon>Eubacteriales</taxon>
        <taxon>Clostridiaceae</taxon>
        <taxon>Clostridium</taxon>
    </lineage>
</organism>
<evidence type="ECO:0000313" key="5">
    <source>
        <dbReference type="EMBL" id="MBD7914935.1"/>
    </source>
</evidence>
<dbReference type="Pfam" id="PF13181">
    <property type="entry name" value="TPR_8"/>
    <property type="match status" value="1"/>
</dbReference>
<dbReference type="SUPFAM" id="SSF48452">
    <property type="entry name" value="TPR-like"/>
    <property type="match status" value="2"/>
</dbReference>
<keyword evidence="4" id="KW-1133">Transmembrane helix</keyword>
<gene>
    <name evidence="5" type="ORF">H9660_07220</name>
</gene>
<keyword evidence="4" id="KW-0472">Membrane</keyword>
<dbReference type="PANTHER" id="PTHR44186">
    <property type="match status" value="1"/>
</dbReference>
<evidence type="ECO:0000256" key="1">
    <source>
        <dbReference type="ARBA" id="ARBA00022737"/>
    </source>
</evidence>
<dbReference type="InterPro" id="IPR019734">
    <property type="entry name" value="TPR_rpt"/>
</dbReference>
<keyword evidence="1" id="KW-0677">Repeat</keyword>
<protein>
    <recommendedName>
        <fullName evidence="7">Tetratricopeptide repeat protein</fullName>
    </recommendedName>
</protein>
<dbReference type="EMBL" id="JACSQZ010000019">
    <property type="protein sequence ID" value="MBD7914935.1"/>
    <property type="molecule type" value="Genomic_DNA"/>
</dbReference>
<keyword evidence="2 3" id="KW-0802">TPR repeat</keyword>
<dbReference type="RefSeq" id="WP_191749698.1">
    <property type="nucleotide sequence ID" value="NZ_JACSQZ010000019.1"/>
</dbReference>
<evidence type="ECO:0008006" key="7">
    <source>
        <dbReference type="Google" id="ProtNLM"/>
    </source>
</evidence>
<keyword evidence="4" id="KW-0812">Transmembrane</keyword>
<reference evidence="5 6" key="1">
    <citation type="submission" date="2020-08" db="EMBL/GenBank/DDBJ databases">
        <title>A Genomic Blueprint of the Chicken Gut Microbiome.</title>
        <authorList>
            <person name="Gilroy R."/>
            <person name="Ravi A."/>
            <person name="Getino M."/>
            <person name="Pursley I."/>
            <person name="Horton D.L."/>
            <person name="Alikhan N.-F."/>
            <person name="Baker D."/>
            <person name="Gharbi K."/>
            <person name="Hall N."/>
            <person name="Watson M."/>
            <person name="Adriaenssens E.M."/>
            <person name="Foster-Nyarko E."/>
            <person name="Jarju S."/>
            <person name="Secka A."/>
            <person name="Antonio M."/>
            <person name="Oren A."/>
            <person name="Chaudhuri R."/>
            <person name="La Ragione R.M."/>
            <person name="Hildebrand F."/>
            <person name="Pallen M.J."/>
        </authorList>
    </citation>
    <scope>NUCLEOTIDE SEQUENCE [LARGE SCALE GENOMIC DNA]</scope>
    <source>
        <strain evidence="5 6">Sa3CUN1</strain>
    </source>
</reference>
<accession>A0ABR8Q3E3</accession>
<evidence type="ECO:0000256" key="4">
    <source>
        <dbReference type="SAM" id="Phobius"/>
    </source>
</evidence>
<sequence length="613" mass="71034">MKEVKRLFSKFNIGLKSFFKRFNNIFKPVYKSLKSILKKIGDKYKKVNSKNKYVEPIVVITASCLFVLAMILSINSFTTIEEVNITKNSAEQLYYQNKYDEAIEEYKKMQIEDSWPEWTVKIADIYSLMGEIDKSNTLLKEVIVKRDKIVKEEGYNKVVEKDIELINSMLFTFNLNGQYEDAISFGADYISEYGENKDILKTMFMSCIAEGNTNKAEAILEEYSVDEKSAYDLSVLANMNIVLGKWDSGIELLKKAWGLDENELEIYYVIESAYEFDKSSLIKELETKSKDLNEDSYKVFLALAYSMEKTEANKSLDLIDKLELEGINNIGTDYVKYIANKNLNNKEEAVKNLDDAIDKQKSINKESYTTYYLSSLRAINNGNYDEALVYAKKSINANDNYSESYGILIPEILKNKNNFNPVEVYYREALKREPFNYKIIVNLADYYSTYASNNDKAIDYYNLGLSFNNNEILYSKIVDIYIKDNKIDEAIEILENAIDINEDDKVYYRTLGALYLDKGIYEEGIELTRKAYSMDEKDSIALNNAAWYYMVVENDISRGYDNIKAAYTEMSAALDEEIKGKLIENYNNAKVIYEEFLNDNEKEFDKKGIKLIY</sequence>
<evidence type="ECO:0000313" key="6">
    <source>
        <dbReference type="Proteomes" id="UP000640335"/>
    </source>
</evidence>
<dbReference type="Proteomes" id="UP000640335">
    <property type="component" value="Unassembled WGS sequence"/>
</dbReference>
<comment type="caution">
    <text evidence="5">The sequence shown here is derived from an EMBL/GenBank/DDBJ whole genome shotgun (WGS) entry which is preliminary data.</text>
</comment>
<feature type="repeat" description="TPR" evidence="3">
    <location>
        <begin position="505"/>
        <end position="538"/>
    </location>
</feature>
<name>A0ABR8Q3E3_9CLOT</name>
<evidence type="ECO:0000256" key="2">
    <source>
        <dbReference type="ARBA" id="ARBA00022803"/>
    </source>
</evidence>
<dbReference type="SMART" id="SM00028">
    <property type="entry name" value="TPR"/>
    <property type="match status" value="4"/>
</dbReference>
<feature type="repeat" description="TPR" evidence="3">
    <location>
        <begin position="471"/>
        <end position="504"/>
    </location>
</feature>
<evidence type="ECO:0000256" key="3">
    <source>
        <dbReference type="PROSITE-ProRule" id="PRU00339"/>
    </source>
</evidence>
<keyword evidence="6" id="KW-1185">Reference proteome</keyword>
<dbReference type="PANTHER" id="PTHR44186:SF1">
    <property type="entry name" value="BARDET-BIEDL SYNDROME 4 PROTEIN"/>
    <property type="match status" value="1"/>
</dbReference>
<feature type="transmembrane region" description="Helical" evidence="4">
    <location>
        <begin position="53"/>
        <end position="74"/>
    </location>
</feature>
<proteinExistence type="predicted"/>
<dbReference type="InterPro" id="IPR011990">
    <property type="entry name" value="TPR-like_helical_dom_sf"/>
</dbReference>